<dbReference type="Gramene" id="PUZ55713">
    <property type="protein sequence ID" value="PUZ55713"/>
    <property type="gene ID" value="GQ55_5G234100"/>
</dbReference>
<dbReference type="Proteomes" id="UP000244336">
    <property type="component" value="Chromosome 5"/>
</dbReference>
<reference evidence="1 2" key="1">
    <citation type="submission" date="2018-04" db="EMBL/GenBank/DDBJ databases">
        <title>WGS assembly of Panicum hallii var. hallii HAL2.</title>
        <authorList>
            <person name="Lovell J."/>
            <person name="Jenkins J."/>
            <person name="Lowry D."/>
            <person name="Mamidi S."/>
            <person name="Sreedasyam A."/>
            <person name="Weng X."/>
            <person name="Barry K."/>
            <person name="Bonette J."/>
            <person name="Campitelli B."/>
            <person name="Daum C."/>
            <person name="Gordon S."/>
            <person name="Gould B."/>
            <person name="Lipzen A."/>
            <person name="MacQueen A."/>
            <person name="Palacio-Mejia J."/>
            <person name="Plott C."/>
            <person name="Shakirov E."/>
            <person name="Shu S."/>
            <person name="Yoshinaga Y."/>
            <person name="Zane M."/>
            <person name="Rokhsar D."/>
            <person name="Grimwood J."/>
            <person name="Schmutz J."/>
            <person name="Juenger T."/>
        </authorList>
    </citation>
    <scope>NUCLEOTIDE SEQUENCE [LARGE SCALE GENOMIC DNA]</scope>
    <source>
        <strain evidence="2">cv. HAL2</strain>
    </source>
</reference>
<proteinExistence type="predicted"/>
<protein>
    <submittedName>
        <fullName evidence="1">Uncharacterized protein</fullName>
    </submittedName>
</protein>
<name>A0A2T7DJG2_9POAL</name>
<dbReference type="EMBL" id="CM009753">
    <property type="protein sequence ID" value="PUZ55713.1"/>
    <property type="molecule type" value="Genomic_DNA"/>
</dbReference>
<sequence length="81" mass="9323">MTDDYESSSDDDDEFIIAAAQIVQSASHIRKKPGGSIPGRTYKYRNREEGHARLYQDYLSENPTYGPTDFRRRLILFDCSS</sequence>
<gene>
    <name evidence="1" type="ORF">GQ55_5G234100</name>
</gene>
<accession>A0A2T7DJG2</accession>
<dbReference type="OrthoDB" id="645330at2759"/>
<evidence type="ECO:0000313" key="1">
    <source>
        <dbReference type="EMBL" id="PUZ55713.1"/>
    </source>
</evidence>
<evidence type="ECO:0000313" key="2">
    <source>
        <dbReference type="Proteomes" id="UP000244336"/>
    </source>
</evidence>
<dbReference type="AlphaFoldDB" id="A0A2T7DJG2"/>
<organism evidence="1 2">
    <name type="scientific">Panicum hallii var. hallii</name>
    <dbReference type="NCBI Taxonomy" id="1504633"/>
    <lineage>
        <taxon>Eukaryota</taxon>
        <taxon>Viridiplantae</taxon>
        <taxon>Streptophyta</taxon>
        <taxon>Embryophyta</taxon>
        <taxon>Tracheophyta</taxon>
        <taxon>Spermatophyta</taxon>
        <taxon>Magnoliopsida</taxon>
        <taxon>Liliopsida</taxon>
        <taxon>Poales</taxon>
        <taxon>Poaceae</taxon>
        <taxon>PACMAD clade</taxon>
        <taxon>Panicoideae</taxon>
        <taxon>Panicodae</taxon>
        <taxon>Paniceae</taxon>
        <taxon>Panicinae</taxon>
        <taxon>Panicum</taxon>
        <taxon>Panicum sect. Panicum</taxon>
    </lineage>
</organism>
<keyword evidence="2" id="KW-1185">Reference proteome</keyword>